<protein>
    <submittedName>
        <fullName evidence="1">Uncharacterized protein</fullName>
    </submittedName>
</protein>
<accession>A0ABN9RJY2</accession>
<proteinExistence type="predicted"/>
<feature type="non-terminal residue" evidence="1">
    <location>
        <position position="1"/>
    </location>
</feature>
<name>A0ABN9RJY2_9DINO</name>
<dbReference type="Proteomes" id="UP001189429">
    <property type="component" value="Unassembled WGS sequence"/>
</dbReference>
<gene>
    <name evidence="1" type="ORF">PCOR1329_LOCUS21433</name>
</gene>
<reference evidence="1" key="1">
    <citation type="submission" date="2023-10" db="EMBL/GenBank/DDBJ databases">
        <authorList>
            <person name="Chen Y."/>
            <person name="Shah S."/>
            <person name="Dougan E. K."/>
            <person name="Thang M."/>
            <person name="Chan C."/>
        </authorList>
    </citation>
    <scope>NUCLEOTIDE SEQUENCE [LARGE SCALE GENOMIC DNA]</scope>
</reference>
<organism evidence="1 2">
    <name type="scientific">Prorocentrum cordatum</name>
    <dbReference type="NCBI Taxonomy" id="2364126"/>
    <lineage>
        <taxon>Eukaryota</taxon>
        <taxon>Sar</taxon>
        <taxon>Alveolata</taxon>
        <taxon>Dinophyceae</taxon>
        <taxon>Prorocentrales</taxon>
        <taxon>Prorocentraceae</taxon>
        <taxon>Prorocentrum</taxon>
    </lineage>
</organism>
<sequence>VSAISSCGDYLDLVWHVREYDWGAESGVQPPHFWEIRHYLDRIYNEKKGVYVIVNKHKFHWVGVLTRIGVSITDHLHVPCKSAKVHGLSCELASYEYEASTMLTVIILMHARAHPYKKISAKATGVMHAFFLSALPADSLGGVCYFEVPLDIVEAFADTADGDKVMVDRARGELQKIHGNSRADPQSKVADQLNLLYHMSENNEMIFQFFERVVVDCVVAIDKHRVWESTFTNDYQKDGRDLTLAGKCKRRRMDPGLQKSLARVSSQRLASTTSAFIRANPGLYGANHGLRFNDQSVRSKLSASWLSFSESQHVSVVADGITSGSPATDNLVIAAYDPEKRPAAQVHYQEVAVLKMHAFFDAEAKTKLTQELQDHPEFKQQRIANTEYGLALDKAMQVGIGCPTSRFMVKHPLQPLKQTEQRYLAMVDSPLGRQQRSCIFDTLTKKARLELIHDISNGKVVQPTLYMCMDRCSVGRGMMDFFQVGTSMRTVCHYDPWHIIEGFIKSAYVACGLHSRKLQAMVCYRAFSGPFHSCAFWNAFKSCATHFFKISKSDCPLYDICYPLICEDRGISMEQQIDPSFREKLWKLLPSSACFHRMGFQPVLGRWGNFESKHTAFKPDRSVILMILLHMGIQKGWWKDVQHSPLFKVLTDVGDVCDDDGLHDLAGGGDDADGPPDPPAPAGGLALAAKPKVKDSNAALQRVRQSRVNTLDFACWYLADIEGSREMDAATIAVGPLTELFHVHLTTHKTLWGHQEFFNGLSEGLLIDTIVKTWDLMRDPSTMRSLGLATFDRMGWTSLESDKKVAQVLFDCCVSVTANLGVYEFEFTHSLYGFCPRLLQTTDQATLKETEFKSVPDDVKEKIKLWQQSFRVSLPCEMGGNHLRIRERAHPSKRMSKIEKWHTLQESPVLADFERFPVKVTAVADANKPAKIADSSFSAKGWVHSLGAEFDRLGKEADWVATTHENRMRCFMSFAAFVAVNGDWEKHCKL</sequence>
<comment type="caution">
    <text evidence="1">The sequence shown here is derived from an EMBL/GenBank/DDBJ whole genome shotgun (WGS) entry which is preliminary data.</text>
</comment>
<feature type="non-terminal residue" evidence="1">
    <location>
        <position position="990"/>
    </location>
</feature>
<evidence type="ECO:0000313" key="1">
    <source>
        <dbReference type="EMBL" id="CAK0819438.1"/>
    </source>
</evidence>
<keyword evidence="2" id="KW-1185">Reference proteome</keyword>
<dbReference type="EMBL" id="CAUYUJ010007058">
    <property type="protein sequence ID" value="CAK0819438.1"/>
    <property type="molecule type" value="Genomic_DNA"/>
</dbReference>
<evidence type="ECO:0000313" key="2">
    <source>
        <dbReference type="Proteomes" id="UP001189429"/>
    </source>
</evidence>